<evidence type="ECO:0000313" key="3">
    <source>
        <dbReference type="Proteomes" id="UP000482487"/>
    </source>
</evidence>
<dbReference type="Gene3D" id="3.30.830.10">
    <property type="entry name" value="Metalloenzyme, LuxS/M16 peptidase-like"/>
    <property type="match status" value="4"/>
</dbReference>
<feature type="domain" description="Peptidase M16C associated" evidence="1">
    <location>
        <begin position="456"/>
        <end position="707"/>
    </location>
</feature>
<proteinExistence type="predicted"/>
<dbReference type="PANTHER" id="PTHR43016">
    <property type="entry name" value="PRESEQUENCE PROTEASE"/>
    <property type="match status" value="1"/>
</dbReference>
<dbReference type="GO" id="GO:0016485">
    <property type="term" value="P:protein processing"/>
    <property type="evidence" value="ECO:0007669"/>
    <property type="project" value="TreeGrafter"/>
</dbReference>
<dbReference type="SUPFAM" id="SSF63411">
    <property type="entry name" value="LuxS/MPP-like metallohydrolase"/>
    <property type="match status" value="4"/>
</dbReference>
<dbReference type="InterPro" id="IPR011765">
    <property type="entry name" value="Pept_M16_N"/>
</dbReference>
<reference evidence="2 3" key="1">
    <citation type="submission" date="2020-01" db="EMBL/GenBank/DDBJ databases">
        <title>Genome sequence of Desulfovibrio aerotolerans DSM 16695(T).</title>
        <authorList>
            <person name="Karnachuk O."/>
            <person name="Avakyan M."/>
            <person name="Mardanov A."/>
            <person name="Kadnikov V."/>
            <person name="Ravin N."/>
        </authorList>
    </citation>
    <scope>NUCLEOTIDE SEQUENCE [LARGE SCALE GENOMIC DNA]</scope>
    <source>
        <strain evidence="2 3">DSM 16695</strain>
    </source>
</reference>
<dbReference type="AlphaFoldDB" id="A0A7C9IUA4"/>
<protein>
    <submittedName>
        <fullName evidence="2">Peptidase M16</fullName>
    </submittedName>
</protein>
<gene>
    <name evidence="2" type="ORF">GTA51_03810</name>
</gene>
<comment type="caution">
    <text evidence="2">The sequence shown here is derived from an EMBL/GenBank/DDBJ whole genome shotgun (WGS) entry which is preliminary data.</text>
</comment>
<keyword evidence="3" id="KW-1185">Reference proteome</keyword>
<dbReference type="Pfam" id="PF22516">
    <property type="entry name" value="PreP_C"/>
    <property type="match status" value="1"/>
</dbReference>
<dbReference type="EMBL" id="WVUD01000004">
    <property type="protein sequence ID" value="MYL82263.1"/>
    <property type="molecule type" value="Genomic_DNA"/>
</dbReference>
<sequence length="970" mass="105958">MSRMHGFSVLRDETLDEYAAQAILYRHDRTGAQLLSLVLEDANKVFGAAFRTPPECSTGVPHILEHSVLCGSRNYPVKEPFVELLKGSLNTFLNAFTYPDKTCYPVASTNVRDFYNLVDVYLDAVFFPRIPKAVFLQEGWHFEWSAAEELIRSGVVFNEMKGVYSSPDSVLGEFSQRLLFPDNTYGVDSGGDPRVIPQLTYEAFKAFHDTYYHPSNCRFFFSGDDDPTERLRLLNEYCSRFDARPATPGVVRQQPFATPKTAEMPYAAAPGQAERAFVTVNWLLPDTTDQDMVLAFDVLEHVLIGLPSSPLRKALLDSGLGEDLAGGGLETELRQMSFSVGLKGIKPGTTTDVERLILDTLTRLGAEGLPADAVEAGVNALEFSLRENNTGSFPRGLSMMLRSLTTWLHDGDPFTPLRFSGPLARLKARLAAGEPVLEEVLRLWFLDNPHRLTLTLAPDTELDAKRVAEEKAELADVAAGLDEAGRAAIAADLALLRQFQDTPDSPEDLARIPSLALADLPRDETPIPQQIRQADDVELLLHPLETSGIAYLDLAFPLTSVPDRLVPLVPLFGRALLELGTERFDAVTLTRRIAAKTGGISREALVTSIVGGGADDLAARLVLRGKATVEKMPELFEILKEIIEKTDFGNRERFTQMATESKSRLERRLAPSGHATAGSRLRARYTLAGATGERLRGVSQLLFLRELTARLADDYNGVRRDLETLRELILTRAGAIVGLTVSERDMAGVEKPLAAFLAGLPAAANAPAAWSRLELPAAEGIAIPAQVHYVGLGLDLTKTGWVFDGADLVASRYLRMAYLWDRVRVRGGAYGAFCSLDRIAGQAVFVSYRDPNTDATLEVFRQAGRYLMDAALSDEEMTRAVIGAIGDIDAHMLPDAKGHVALARRLTGDTAQIRAELRAQVLGAGMARFRQYGEALDAAARDAAVVVLGPAPSLDALGTTEPGLVRVDVL</sequence>
<dbReference type="Proteomes" id="UP000482487">
    <property type="component" value="Unassembled WGS sequence"/>
</dbReference>
<dbReference type="InterPro" id="IPR055130">
    <property type="entry name" value="PreP_C"/>
</dbReference>
<dbReference type="PANTHER" id="PTHR43016:SF13">
    <property type="entry name" value="PRESEQUENCE PROTEASE, MITOCHONDRIAL"/>
    <property type="match status" value="1"/>
</dbReference>
<dbReference type="Pfam" id="PF00675">
    <property type="entry name" value="Peptidase_M16"/>
    <property type="match status" value="1"/>
</dbReference>
<dbReference type="GO" id="GO:0046872">
    <property type="term" value="F:metal ion binding"/>
    <property type="evidence" value="ECO:0007669"/>
    <property type="project" value="InterPro"/>
</dbReference>
<dbReference type="Pfam" id="PF05193">
    <property type="entry name" value="Peptidase_M16_C"/>
    <property type="match status" value="1"/>
</dbReference>
<dbReference type="RefSeq" id="WP_160958834.1">
    <property type="nucleotide sequence ID" value="NZ_WVUD01000004.1"/>
</dbReference>
<dbReference type="OrthoDB" id="9762027at2"/>
<dbReference type="SMART" id="SM01264">
    <property type="entry name" value="M16C_associated"/>
    <property type="match status" value="1"/>
</dbReference>
<dbReference type="GO" id="GO:0004222">
    <property type="term" value="F:metalloendopeptidase activity"/>
    <property type="evidence" value="ECO:0007669"/>
    <property type="project" value="TreeGrafter"/>
</dbReference>
<dbReference type="InterPro" id="IPR011249">
    <property type="entry name" value="Metalloenz_LuxS/M16"/>
</dbReference>
<evidence type="ECO:0000313" key="2">
    <source>
        <dbReference type="EMBL" id="MYL82263.1"/>
    </source>
</evidence>
<accession>A0A7C9IUA4</accession>
<dbReference type="Pfam" id="PF08367">
    <property type="entry name" value="M16C_assoc"/>
    <property type="match status" value="1"/>
</dbReference>
<dbReference type="FunFam" id="3.30.830.10:FF:000034">
    <property type="entry name" value="presequence protease 1, chloroplastic/mitochondrial"/>
    <property type="match status" value="1"/>
</dbReference>
<dbReference type="InterPro" id="IPR007863">
    <property type="entry name" value="Peptidase_M16_C"/>
</dbReference>
<name>A0A7C9IUA4_9BACT</name>
<dbReference type="InterPro" id="IPR013578">
    <property type="entry name" value="Peptidase_M16C_assoc"/>
</dbReference>
<evidence type="ECO:0000259" key="1">
    <source>
        <dbReference type="SMART" id="SM01264"/>
    </source>
</evidence>
<organism evidence="2 3">
    <name type="scientific">Solidesulfovibrio aerotolerans</name>
    <dbReference type="NCBI Taxonomy" id="295255"/>
    <lineage>
        <taxon>Bacteria</taxon>
        <taxon>Pseudomonadati</taxon>
        <taxon>Thermodesulfobacteriota</taxon>
        <taxon>Desulfovibrionia</taxon>
        <taxon>Desulfovibrionales</taxon>
        <taxon>Desulfovibrionaceae</taxon>
        <taxon>Solidesulfovibrio</taxon>
    </lineage>
</organism>